<organism evidence="2 3">
    <name type="scientific">Eumeta variegata</name>
    <name type="common">Bagworm moth</name>
    <name type="synonym">Eumeta japonica</name>
    <dbReference type="NCBI Taxonomy" id="151549"/>
    <lineage>
        <taxon>Eukaryota</taxon>
        <taxon>Metazoa</taxon>
        <taxon>Ecdysozoa</taxon>
        <taxon>Arthropoda</taxon>
        <taxon>Hexapoda</taxon>
        <taxon>Insecta</taxon>
        <taxon>Pterygota</taxon>
        <taxon>Neoptera</taxon>
        <taxon>Endopterygota</taxon>
        <taxon>Lepidoptera</taxon>
        <taxon>Glossata</taxon>
        <taxon>Ditrysia</taxon>
        <taxon>Tineoidea</taxon>
        <taxon>Psychidae</taxon>
        <taxon>Oiketicinae</taxon>
        <taxon>Eumeta</taxon>
    </lineage>
</organism>
<feature type="compositionally biased region" description="Basic residues" evidence="1">
    <location>
        <begin position="29"/>
        <end position="39"/>
    </location>
</feature>
<reference evidence="2 3" key="1">
    <citation type="journal article" date="2019" name="Commun. Biol.">
        <title>The bagworm genome reveals a unique fibroin gene that provides high tensile strength.</title>
        <authorList>
            <person name="Kono N."/>
            <person name="Nakamura H."/>
            <person name="Ohtoshi R."/>
            <person name="Tomita M."/>
            <person name="Numata K."/>
            <person name="Arakawa K."/>
        </authorList>
    </citation>
    <scope>NUCLEOTIDE SEQUENCE [LARGE SCALE GENOMIC DNA]</scope>
</reference>
<dbReference type="EMBL" id="BGZK01000785">
    <property type="protein sequence ID" value="GBP60330.1"/>
    <property type="molecule type" value="Genomic_DNA"/>
</dbReference>
<accession>A0A4C1XB77</accession>
<keyword evidence="3" id="KW-1185">Reference proteome</keyword>
<dbReference type="Proteomes" id="UP000299102">
    <property type="component" value="Unassembled WGS sequence"/>
</dbReference>
<name>A0A4C1XB77_EUMVA</name>
<comment type="caution">
    <text evidence="2">The sequence shown here is derived from an EMBL/GenBank/DDBJ whole genome shotgun (WGS) entry which is preliminary data.</text>
</comment>
<protein>
    <submittedName>
        <fullName evidence="2">Uncharacterized protein</fullName>
    </submittedName>
</protein>
<sequence>MTFVRFQVNRLTYDWTQRINTNKNGAKTRPSHRNYRLRPRTMGESIDDSANPSRVHPRESNDTPLSVPHRTRTEGKSPLRGSRLKCFKRNQYRSASFD</sequence>
<feature type="compositionally biased region" description="Basic residues" evidence="1">
    <location>
        <begin position="82"/>
        <end position="91"/>
    </location>
</feature>
<proteinExistence type="predicted"/>
<dbReference type="AlphaFoldDB" id="A0A4C1XB77"/>
<feature type="region of interest" description="Disordered" evidence="1">
    <location>
        <begin position="21"/>
        <end position="98"/>
    </location>
</feature>
<gene>
    <name evidence="2" type="ORF">EVAR_26742_1</name>
</gene>
<evidence type="ECO:0000256" key="1">
    <source>
        <dbReference type="SAM" id="MobiDB-lite"/>
    </source>
</evidence>
<evidence type="ECO:0000313" key="3">
    <source>
        <dbReference type="Proteomes" id="UP000299102"/>
    </source>
</evidence>
<evidence type="ECO:0000313" key="2">
    <source>
        <dbReference type="EMBL" id="GBP60330.1"/>
    </source>
</evidence>